<dbReference type="Gene3D" id="1.20.120.1770">
    <property type="match status" value="1"/>
</dbReference>
<dbReference type="KEGG" id="lbc:LACBIDRAFT_316077"/>
<evidence type="ECO:0000313" key="14">
    <source>
        <dbReference type="Proteomes" id="UP000001194"/>
    </source>
</evidence>
<feature type="transmembrane region" description="Helical" evidence="11">
    <location>
        <begin position="228"/>
        <end position="246"/>
    </location>
</feature>
<feature type="transmembrane region" description="Helical" evidence="11">
    <location>
        <begin position="80"/>
        <end position="98"/>
    </location>
</feature>
<organism evidence="14">
    <name type="scientific">Laccaria bicolor (strain S238N-H82 / ATCC MYA-4686)</name>
    <name type="common">Bicoloured deceiver</name>
    <name type="synonym">Laccaria laccata var. bicolor</name>
    <dbReference type="NCBI Taxonomy" id="486041"/>
    <lineage>
        <taxon>Eukaryota</taxon>
        <taxon>Fungi</taxon>
        <taxon>Dikarya</taxon>
        <taxon>Basidiomycota</taxon>
        <taxon>Agaricomycotina</taxon>
        <taxon>Agaricomycetes</taxon>
        <taxon>Agaricomycetidae</taxon>
        <taxon>Agaricales</taxon>
        <taxon>Agaricineae</taxon>
        <taxon>Hydnangiaceae</taxon>
        <taxon>Laccaria</taxon>
    </lineage>
</organism>
<dbReference type="InterPro" id="IPR006593">
    <property type="entry name" value="Cyt_b561/ferric_Rdtase_TM"/>
</dbReference>
<gene>
    <name evidence="13" type="ORF">LACBIDRAFT_316077</name>
</gene>
<dbReference type="GeneID" id="6074231"/>
<keyword evidence="9" id="KW-0408">Iron</keyword>
<keyword evidence="6" id="KW-0479">Metal-binding</keyword>
<comment type="subcellular location">
    <subcellularLocation>
        <location evidence="2">Membrane</location>
        <topology evidence="2">Multi-pass membrane protein</topology>
    </subcellularLocation>
</comment>
<protein>
    <submittedName>
        <fullName evidence="13">Predicted protein</fullName>
    </submittedName>
</protein>
<keyword evidence="7" id="KW-0249">Electron transport</keyword>
<keyword evidence="10 11" id="KW-0472">Membrane</keyword>
<feature type="transmembrane region" description="Helical" evidence="11">
    <location>
        <begin position="195"/>
        <end position="216"/>
    </location>
</feature>
<evidence type="ECO:0000256" key="2">
    <source>
        <dbReference type="ARBA" id="ARBA00004141"/>
    </source>
</evidence>
<dbReference type="HOGENOM" id="CLU_090067_0_0_1"/>
<dbReference type="Pfam" id="PF03188">
    <property type="entry name" value="Cytochrom_B561"/>
    <property type="match status" value="1"/>
</dbReference>
<evidence type="ECO:0000256" key="11">
    <source>
        <dbReference type="SAM" id="Phobius"/>
    </source>
</evidence>
<dbReference type="InterPro" id="IPR045150">
    <property type="entry name" value="CYB561D1/2"/>
</dbReference>
<dbReference type="PANTHER" id="PTHR15422">
    <property type="entry name" value="OS05G0565100 PROTEIN"/>
    <property type="match status" value="1"/>
</dbReference>
<keyword evidence="14" id="KW-1185">Reference proteome</keyword>
<keyword evidence="4" id="KW-0349">Heme</keyword>
<keyword evidence="8 11" id="KW-1133">Transmembrane helix</keyword>
<feature type="transmembrane region" description="Helical" evidence="11">
    <location>
        <begin position="48"/>
        <end position="68"/>
    </location>
</feature>
<name>B0D3W1_LACBS</name>
<evidence type="ECO:0000256" key="5">
    <source>
        <dbReference type="ARBA" id="ARBA00022692"/>
    </source>
</evidence>
<keyword evidence="3" id="KW-0813">Transport</keyword>
<evidence type="ECO:0000256" key="4">
    <source>
        <dbReference type="ARBA" id="ARBA00022617"/>
    </source>
</evidence>
<proteinExistence type="predicted"/>
<evidence type="ECO:0000256" key="6">
    <source>
        <dbReference type="ARBA" id="ARBA00022723"/>
    </source>
</evidence>
<dbReference type="RefSeq" id="XP_001878638.1">
    <property type="nucleotide sequence ID" value="XM_001878603.1"/>
</dbReference>
<evidence type="ECO:0000256" key="1">
    <source>
        <dbReference type="ARBA" id="ARBA00001970"/>
    </source>
</evidence>
<feature type="domain" description="Cytochrome b561" evidence="12">
    <location>
        <begin position="81"/>
        <end position="211"/>
    </location>
</feature>
<feature type="transmembrane region" description="Helical" evidence="11">
    <location>
        <begin position="149"/>
        <end position="175"/>
    </location>
</feature>
<dbReference type="PANTHER" id="PTHR15422:SF45">
    <property type="entry name" value="CYTOCHROME B561 DOMAIN-CONTAINING PROTEIN"/>
    <property type="match status" value="1"/>
</dbReference>
<accession>B0D3W1</accession>
<evidence type="ECO:0000259" key="12">
    <source>
        <dbReference type="Pfam" id="PF03188"/>
    </source>
</evidence>
<evidence type="ECO:0000313" key="13">
    <source>
        <dbReference type="EMBL" id="EDR11337.1"/>
    </source>
</evidence>
<feature type="transmembrane region" description="Helical" evidence="11">
    <location>
        <begin position="118"/>
        <end position="137"/>
    </location>
</feature>
<keyword evidence="5 11" id="KW-0812">Transmembrane</keyword>
<comment type="cofactor">
    <cofactor evidence="1">
        <name>heme b</name>
        <dbReference type="ChEBI" id="CHEBI:60344"/>
    </cofactor>
</comment>
<dbReference type="GO" id="GO:0140575">
    <property type="term" value="F:transmembrane monodehydroascorbate reductase activity"/>
    <property type="evidence" value="ECO:0007669"/>
    <property type="project" value="InterPro"/>
</dbReference>
<evidence type="ECO:0000256" key="9">
    <source>
        <dbReference type="ARBA" id="ARBA00023004"/>
    </source>
</evidence>
<dbReference type="InParanoid" id="B0D3W1"/>
<dbReference type="AlphaFoldDB" id="B0D3W1"/>
<dbReference type="CDD" id="cd08761">
    <property type="entry name" value="Cyt_b561_CYB561D2_like"/>
    <property type="match status" value="1"/>
</dbReference>
<dbReference type="EMBL" id="DS547096">
    <property type="protein sequence ID" value="EDR11337.1"/>
    <property type="molecule type" value="Genomic_DNA"/>
</dbReference>
<evidence type="ECO:0000256" key="10">
    <source>
        <dbReference type="ARBA" id="ARBA00023136"/>
    </source>
</evidence>
<dbReference type="GO" id="GO:0046872">
    <property type="term" value="F:metal ion binding"/>
    <property type="evidence" value="ECO:0007669"/>
    <property type="project" value="UniProtKB-KW"/>
</dbReference>
<evidence type="ECO:0000256" key="3">
    <source>
        <dbReference type="ARBA" id="ARBA00022448"/>
    </source>
</evidence>
<dbReference type="GO" id="GO:0016020">
    <property type="term" value="C:membrane"/>
    <property type="evidence" value="ECO:0007669"/>
    <property type="project" value="UniProtKB-SubCell"/>
</dbReference>
<reference evidence="13 14" key="1">
    <citation type="journal article" date="2008" name="Nature">
        <title>The genome of Laccaria bicolor provides insights into mycorrhizal symbiosis.</title>
        <authorList>
            <person name="Martin F."/>
            <person name="Aerts A."/>
            <person name="Ahren D."/>
            <person name="Brun A."/>
            <person name="Danchin E.G.J."/>
            <person name="Duchaussoy F."/>
            <person name="Gibon J."/>
            <person name="Kohler A."/>
            <person name="Lindquist E."/>
            <person name="Pereda V."/>
            <person name="Salamov A."/>
            <person name="Shapiro H.J."/>
            <person name="Wuyts J."/>
            <person name="Blaudez D."/>
            <person name="Buee M."/>
            <person name="Brokstein P."/>
            <person name="Canbaeck B."/>
            <person name="Cohen D."/>
            <person name="Courty P.E."/>
            <person name="Coutinho P.M."/>
            <person name="Delaruelle C."/>
            <person name="Detter J.C."/>
            <person name="Deveau A."/>
            <person name="DiFazio S."/>
            <person name="Duplessis S."/>
            <person name="Fraissinet-Tachet L."/>
            <person name="Lucic E."/>
            <person name="Frey-Klett P."/>
            <person name="Fourrey C."/>
            <person name="Feussner I."/>
            <person name="Gay G."/>
            <person name="Grimwood J."/>
            <person name="Hoegger P.J."/>
            <person name="Jain P."/>
            <person name="Kilaru S."/>
            <person name="Labbe J."/>
            <person name="Lin Y.C."/>
            <person name="Legue V."/>
            <person name="Le Tacon F."/>
            <person name="Marmeisse R."/>
            <person name="Melayah D."/>
            <person name="Montanini B."/>
            <person name="Muratet M."/>
            <person name="Nehls U."/>
            <person name="Niculita-Hirzel H."/>
            <person name="Oudot-Le Secq M.P."/>
            <person name="Peter M."/>
            <person name="Quesneville H."/>
            <person name="Rajashekar B."/>
            <person name="Reich M."/>
            <person name="Rouhier N."/>
            <person name="Schmutz J."/>
            <person name="Yin T."/>
            <person name="Chalot M."/>
            <person name="Henrissat B."/>
            <person name="Kuees U."/>
            <person name="Lucas S."/>
            <person name="Van de Peer Y."/>
            <person name="Podila G.K."/>
            <person name="Polle A."/>
            <person name="Pukkila P.J."/>
            <person name="Richardson P.M."/>
            <person name="Rouze P."/>
            <person name="Sanders I.R."/>
            <person name="Stajich J.E."/>
            <person name="Tunlid A."/>
            <person name="Tuskan G."/>
            <person name="Grigoriev I.V."/>
        </authorList>
    </citation>
    <scope>NUCLEOTIDE SEQUENCE [LARGE SCALE GENOMIC DNA]</scope>
    <source>
        <strain evidence="14">S238N-H82 / ATCC MYA-4686</strain>
    </source>
</reference>
<evidence type="ECO:0000256" key="8">
    <source>
        <dbReference type="ARBA" id="ARBA00022989"/>
    </source>
</evidence>
<dbReference type="OrthoDB" id="432881at2759"/>
<sequence>MLSIATQQDSEDFDLPLISQSAEHNQETSPMGYERRHEMIEGRQGDPLAETSALFAAGTLVILTWVIVLSNDPTAQGWFALHPLLQTLAISLFTYGILTLQPTSQLKTKAAGLYRHQAAILLFGLPSILLGTLAVSYNKWLRGARHFSTWHGTLGIFCIIWLVAQVGLGAGSVWFGGAVFGGGVRAKAVWKYHRLSGYILFPLLLLTAHLGGAWSNWGAKYSSGSVRFLAYTLAPIVVLCGIYMRIRISKMQFIK</sequence>
<dbReference type="Proteomes" id="UP000001194">
    <property type="component" value="Unassembled WGS sequence"/>
</dbReference>
<evidence type="ECO:0000256" key="7">
    <source>
        <dbReference type="ARBA" id="ARBA00022982"/>
    </source>
</evidence>